<proteinExistence type="predicted"/>
<dbReference type="STRING" id="1703770.AMJ39_04720"/>
<dbReference type="Proteomes" id="UP000052008">
    <property type="component" value="Unassembled WGS sequence"/>
</dbReference>
<protein>
    <submittedName>
        <fullName evidence="1">Uncharacterized protein</fullName>
    </submittedName>
</protein>
<evidence type="ECO:0000313" key="1">
    <source>
        <dbReference type="EMBL" id="KPJ53448.1"/>
    </source>
</evidence>
<gene>
    <name evidence="1" type="ORF">AMJ39_04720</name>
</gene>
<organism evidence="1 2">
    <name type="scientific">candidate division TA06 bacterium DG_24</name>
    <dbReference type="NCBI Taxonomy" id="1703770"/>
    <lineage>
        <taxon>Bacteria</taxon>
        <taxon>Bacteria division TA06</taxon>
    </lineage>
</organism>
<comment type="caution">
    <text evidence="1">The sequence shown here is derived from an EMBL/GenBank/DDBJ whole genome shotgun (WGS) entry which is preliminary data.</text>
</comment>
<dbReference type="AlphaFoldDB" id="A0A0S7WTF5"/>
<dbReference type="EMBL" id="LIZS01000019">
    <property type="protein sequence ID" value="KPJ53448.1"/>
    <property type="molecule type" value="Genomic_DNA"/>
</dbReference>
<name>A0A0S7WTF5_UNCT6</name>
<accession>A0A0S7WTF5</accession>
<reference evidence="1 2" key="1">
    <citation type="journal article" date="2015" name="Microbiome">
        <title>Genomic resolution of linkages in carbon, nitrogen, and sulfur cycling among widespread estuary sediment bacteria.</title>
        <authorList>
            <person name="Baker B.J."/>
            <person name="Lazar C.S."/>
            <person name="Teske A.P."/>
            <person name="Dick G.J."/>
        </authorList>
    </citation>
    <scope>NUCLEOTIDE SEQUENCE [LARGE SCALE GENOMIC DNA]</scope>
    <source>
        <strain evidence="1">DG_24</strain>
    </source>
</reference>
<dbReference type="PROSITE" id="PS51257">
    <property type="entry name" value="PROKAR_LIPOPROTEIN"/>
    <property type="match status" value="1"/>
</dbReference>
<sequence length="124" mass="14101">MVKSKFSLTLERRWSIVTAAIIGCVERVQILLMEGSMGDETRPSSEAGGPRLVLDLNLETASTHPARIAESIARAFYRELRRHQFDDNQIIRVASELIGCLTHSLDGYKRKVEQKEEEEEEGER</sequence>
<evidence type="ECO:0000313" key="2">
    <source>
        <dbReference type="Proteomes" id="UP000052008"/>
    </source>
</evidence>